<feature type="transmembrane region" description="Helical" evidence="1">
    <location>
        <begin position="79"/>
        <end position="101"/>
    </location>
</feature>
<dbReference type="Proteomes" id="UP000093000">
    <property type="component" value="Unassembled WGS sequence"/>
</dbReference>
<dbReference type="PANTHER" id="PTHR13281">
    <property type="entry name" value="TRANSMEMBRANE PROTEIN 70, MITOCHONDRIAL"/>
    <property type="match status" value="1"/>
</dbReference>
<reference evidence="2 3" key="1">
    <citation type="submission" date="2016-03" db="EMBL/GenBank/DDBJ databases">
        <title>Choanephora cucurbitarum.</title>
        <authorList>
            <person name="Min B."/>
            <person name="Park H."/>
            <person name="Park J.-H."/>
            <person name="Shin H.-D."/>
            <person name="Choi I.-G."/>
        </authorList>
    </citation>
    <scope>NUCLEOTIDE SEQUENCE [LARGE SCALE GENOMIC DNA]</scope>
    <source>
        <strain evidence="2 3">KUS-F28377</strain>
    </source>
</reference>
<gene>
    <name evidence="2" type="ORF">A0J61_03760</name>
</gene>
<keyword evidence="1" id="KW-1133">Transmembrane helix</keyword>
<dbReference type="OrthoDB" id="5386199at2759"/>
<proteinExistence type="predicted"/>
<name>A0A1C7NI40_9FUNG</name>
<sequence length="216" mass="24443">MSHVQRIIRIISLKRAYSTVSEASSEKKLVYTSPQIGLVKFVKRFSLSTLGISSISTPAIMYFWDSAAAQTMDVSNTMFLGAMMASVCSTGALSFLLSPYVNSIHLHMQHRQNSERQPPISPNTIISIETLDLLARKRTSTLQLKDLLPIANSSLLTWNVNKKALEKQYLLEQMKGIEPKIKQHRFWLDQRNGMGDKDVMSSILRVVQEQGRKKMI</sequence>
<organism evidence="2 3">
    <name type="scientific">Choanephora cucurbitarum</name>
    <dbReference type="NCBI Taxonomy" id="101091"/>
    <lineage>
        <taxon>Eukaryota</taxon>
        <taxon>Fungi</taxon>
        <taxon>Fungi incertae sedis</taxon>
        <taxon>Mucoromycota</taxon>
        <taxon>Mucoromycotina</taxon>
        <taxon>Mucoromycetes</taxon>
        <taxon>Mucorales</taxon>
        <taxon>Mucorineae</taxon>
        <taxon>Choanephoraceae</taxon>
        <taxon>Choanephoroideae</taxon>
        <taxon>Choanephora</taxon>
    </lineage>
</organism>
<dbReference type="PANTHER" id="PTHR13281:SF0">
    <property type="entry name" value="TRANSMEMBRANE PROTEIN 70, MITOCHONDRIAL"/>
    <property type="match status" value="1"/>
</dbReference>
<dbReference type="InParanoid" id="A0A1C7NI40"/>
<dbReference type="AlphaFoldDB" id="A0A1C7NI40"/>
<dbReference type="GO" id="GO:0031966">
    <property type="term" value="C:mitochondrial membrane"/>
    <property type="evidence" value="ECO:0007669"/>
    <property type="project" value="TreeGrafter"/>
</dbReference>
<evidence type="ECO:0000313" key="2">
    <source>
        <dbReference type="EMBL" id="OBZ88186.1"/>
    </source>
</evidence>
<comment type="caution">
    <text evidence="2">The sequence shown here is derived from an EMBL/GenBank/DDBJ whole genome shotgun (WGS) entry which is preliminary data.</text>
</comment>
<evidence type="ECO:0000313" key="3">
    <source>
        <dbReference type="Proteomes" id="UP000093000"/>
    </source>
</evidence>
<keyword evidence="1" id="KW-0812">Transmembrane</keyword>
<accession>A0A1C7NI40</accession>
<dbReference type="InterPro" id="IPR009724">
    <property type="entry name" value="TMEM70"/>
</dbReference>
<dbReference type="EMBL" id="LUGH01000169">
    <property type="protein sequence ID" value="OBZ88186.1"/>
    <property type="molecule type" value="Genomic_DNA"/>
</dbReference>
<protein>
    <submittedName>
        <fullName evidence="2">Uncharacterized protein</fullName>
    </submittedName>
</protein>
<keyword evidence="3" id="KW-1185">Reference proteome</keyword>
<evidence type="ECO:0000256" key="1">
    <source>
        <dbReference type="SAM" id="Phobius"/>
    </source>
</evidence>
<feature type="transmembrane region" description="Helical" evidence="1">
    <location>
        <begin position="45"/>
        <end position="64"/>
    </location>
</feature>
<keyword evidence="1" id="KW-0472">Membrane</keyword>
<dbReference type="GO" id="GO:0033615">
    <property type="term" value="P:mitochondrial proton-transporting ATP synthase complex assembly"/>
    <property type="evidence" value="ECO:0007669"/>
    <property type="project" value="TreeGrafter"/>
</dbReference>